<reference evidence="3" key="1">
    <citation type="journal article" date="2020" name="Nature">
        <title>Giant virus diversity and host interactions through global metagenomics.</title>
        <authorList>
            <person name="Schulz F."/>
            <person name="Roux S."/>
            <person name="Paez-Espino D."/>
            <person name="Jungbluth S."/>
            <person name="Walsh D.A."/>
            <person name="Denef V.J."/>
            <person name="McMahon K.D."/>
            <person name="Konstantinidis K.T."/>
            <person name="Eloe-Fadrosh E.A."/>
            <person name="Kyrpides N.C."/>
            <person name="Woyke T."/>
        </authorList>
    </citation>
    <scope>NUCLEOTIDE SEQUENCE</scope>
    <source>
        <strain evidence="3">GVMAG-S-1101161-73</strain>
    </source>
</reference>
<evidence type="ECO:0000313" key="3">
    <source>
        <dbReference type="EMBL" id="QHS81363.1"/>
    </source>
</evidence>
<name>A0A6C0APD3_9ZZZZ</name>
<keyword evidence="2" id="KW-1133">Transmembrane helix</keyword>
<feature type="transmembrane region" description="Helical" evidence="2">
    <location>
        <begin position="6"/>
        <end position="24"/>
    </location>
</feature>
<feature type="transmembrane region" description="Helical" evidence="2">
    <location>
        <begin position="36"/>
        <end position="55"/>
    </location>
</feature>
<dbReference type="AlphaFoldDB" id="A0A6C0APD3"/>
<sequence length="120" mass="13414">MAYDFLMNTAAALFFICYIPELYANWKNKNANFYNMPEKVLLLLASSFALAYAILNSDLSLISNYGPILALDIIAFLMRLYYVYETKNKLILPPSSDSSPDESPSPSPDLESQVSLEGPT</sequence>
<keyword evidence="2" id="KW-0472">Membrane</keyword>
<feature type="compositionally biased region" description="Low complexity" evidence="1">
    <location>
        <begin position="94"/>
        <end position="112"/>
    </location>
</feature>
<accession>A0A6C0APD3</accession>
<evidence type="ECO:0000256" key="2">
    <source>
        <dbReference type="SAM" id="Phobius"/>
    </source>
</evidence>
<evidence type="ECO:0008006" key="4">
    <source>
        <dbReference type="Google" id="ProtNLM"/>
    </source>
</evidence>
<evidence type="ECO:0000256" key="1">
    <source>
        <dbReference type="SAM" id="MobiDB-lite"/>
    </source>
</evidence>
<dbReference type="Gene3D" id="1.20.1280.290">
    <property type="match status" value="1"/>
</dbReference>
<dbReference type="EMBL" id="MN740735">
    <property type="protein sequence ID" value="QHS81363.1"/>
    <property type="molecule type" value="Genomic_DNA"/>
</dbReference>
<feature type="transmembrane region" description="Helical" evidence="2">
    <location>
        <begin position="61"/>
        <end position="82"/>
    </location>
</feature>
<organism evidence="3">
    <name type="scientific">viral metagenome</name>
    <dbReference type="NCBI Taxonomy" id="1070528"/>
    <lineage>
        <taxon>unclassified sequences</taxon>
        <taxon>metagenomes</taxon>
        <taxon>organismal metagenomes</taxon>
    </lineage>
</organism>
<keyword evidence="2" id="KW-0812">Transmembrane</keyword>
<protein>
    <recommendedName>
        <fullName evidence="4">PQ-loop repeat-containing protein</fullName>
    </recommendedName>
</protein>
<proteinExistence type="predicted"/>
<feature type="region of interest" description="Disordered" evidence="1">
    <location>
        <begin position="94"/>
        <end position="120"/>
    </location>
</feature>